<feature type="compositionally biased region" description="Polar residues" evidence="2">
    <location>
        <begin position="68"/>
        <end position="77"/>
    </location>
</feature>
<feature type="domain" description="SWIM-type" evidence="4">
    <location>
        <begin position="354"/>
        <end position="386"/>
    </location>
</feature>
<reference evidence="5 6" key="1">
    <citation type="journal article" date="2010" name="Cell">
        <title>The genome of Naegleria gruberi illuminates early eukaryotic versatility.</title>
        <authorList>
            <person name="Fritz-Laylin L.K."/>
            <person name="Prochnik S.E."/>
            <person name="Ginger M.L."/>
            <person name="Dacks J.B."/>
            <person name="Carpenter M.L."/>
            <person name="Field M.C."/>
            <person name="Kuo A."/>
            <person name="Paredez A."/>
            <person name="Chapman J."/>
            <person name="Pham J."/>
            <person name="Shu S."/>
            <person name="Neupane R."/>
            <person name="Cipriano M."/>
            <person name="Mancuso J."/>
            <person name="Tu H."/>
            <person name="Salamov A."/>
            <person name="Lindquist E."/>
            <person name="Shapiro H."/>
            <person name="Lucas S."/>
            <person name="Grigoriev I.V."/>
            <person name="Cande W.Z."/>
            <person name="Fulton C."/>
            <person name="Rokhsar D.S."/>
            <person name="Dawson S.C."/>
        </authorList>
    </citation>
    <scope>NUCLEOTIDE SEQUENCE [LARGE SCALE GENOMIC DNA]</scope>
    <source>
        <strain evidence="5 6">NEG-M</strain>
    </source>
</reference>
<keyword evidence="1 5" id="KW-0863">Zinc-finger</keyword>
<keyword evidence="1 5" id="KW-0479">Metal-binding</keyword>
<evidence type="ECO:0000313" key="5">
    <source>
        <dbReference type="EMBL" id="EFC45193.1"/>
    </source>
</evidence>
<evidence type="ECO:0000256" key="1">
    <source>
        <dbReference type="PROSITE-ProRule" id="PRU00175"/>
    </source>
</evidence>
<feature type="domain" description="RING-type" evidence="3">
    <location>
        <begin position="455"/>
        <end position="500"/>
    </location>
</feature>
<dbReference type="OrthoDB" id="2122982at2759"/>
<dbReference type="InterPro" id="IPR007527">
    <property type="entry name" value="Znf_SWIM"/>
</dbReference>
<dbReference type="InterPro" id="IPR039903">
    <property type="entry name" value="Zswim2"/>
</dbReference>
<dbReference type="Proteomes" id="UP000006671">
    <property type="component" value="Unassembled WGS sequence"/>
</dbReference>
<dbReference type="AlphaFoldDB" id="D2VD94"/>
<evidence type="ECO:0000313" key="6">
    <source>
        <dbReference type="Proteomes" id="UP000006671"/>
    </source>
</evidence>
<feature type="compositionally biased region" description="Low complexity" evidence="2">
    <location>
        <begin position="220"/>
        <end position="249"/>
    </location>
</feature>
<evidence type="ECO:0000259" key="3">
    <source>
        <dbReference type="PROSITE" id="PS50089"/>
    </source>
</evidence>
<dbReference type="Gene3D" id="3.30.40.10">
    <property type="entry name" value="Zinc/RING finger domain, C3HC4 (zinc finger)"/>
    <property type="match status" value="1"/>
</dbReference>
<feature type="compositionally biased region" description="Low complexity" evidence="2">
    <location>
        <begin position="29"/>
        <end position="43"/>
    </location>
</feature>
<dbReference type="Pfam" id="PF04434">
    <property type="entry name" value="SWIM"/>
    <property type="match status" value="1"/>
</dbReference>
<feature type="compositionally biased region" description="Low complexity" evidence="2">
    <location>
        <begin position="106"/>
        <end position="122"/>
    </location>
</feature>
<evidence type="ECO:0000259" key="4">
    <source>
        <dbReference type="PROSITE" id="PS50966"/>
    </source>
</evidence>
<dbReference type="InParanoid" id="D2VD94"/>
<protein>
    <submittedName>
        <fullName evidence="5">C3HC4 type zinc-finger domain-containing protein</fullName>
    </submittedName>
</protein>
<dbReference type="PANTHER" id="PTHR21540:SF0">
    <property type="entry name" value="PHD FAMILY PROTEIN"/>
    <property type="match status" value="1"/>
</dbReference>
<name>D2VD94_NAEGR</name>
<sequence>MNPPPTLSPSKPIHQPHFYQPTQSNTPPHQQHQHSGSYSHNNQYSNMPSPQKASPMKRPHSSIEVISLDNSPVTSNGVTDDVIFVKAEVKPEITTPTKRRNGRKATPGSSPMSSTSLTSPGTVSPMSTTSSQGGFTTPTKQTDRKNILGPYLDGSFKAEQQPIHTPLSSNASLSYSQTASSHVPTPTFNDLANLHLDQYSQLLFSPSTTVPLSQLNINSPRSSITPSSSQITGISTQTSSQQVVRPSSPELKITNAATPKAHSEKKKSRKKKDSTPAQPVSTTTIPADSPLATMTSPPVDSTEKRKKKFVSSCSEKLLDRIQRALTQRLFLIGRKDKKEYEETFAVFGTTGNVYDVHVCQVPTCSCPDFKRGNFCKHILFVYLRVLRIPATHYVVYQKALMKSELEAIFAHAPKVLSQSLKASDQVIQSYNNLMSQDTSQLTIGQQRKTLAGSHCPICYEDFVPGKEKTDHCLVCGTNVHEECFKAWKSFDKNCPCPECKTPQFGKGQSSVLATSEGYCNLSQYQPNTPKCR</sequence>
<dbReference type="RefSeq" id="XP_002677937.1">
    <property type="nucleotide sequence ID" value="XM_002677891.1"/>
</dbReference>
<dbReference type="GO" id="GO:0008270">
    <property type="term" value="F:zinc ion binding"/>
    <property type="evidence" value="ECO:0007669"/>
    <property type="project" value="UniProtKB-KW"/>
</dbReference>
<feature type="region of interest" description="Disordered" evidence="2">
    <location>
        <begin position="93"/>
        <end position="151"/>
    </location>
</feature>
<dbReference type="SUPFAM" id="SSF57850">
    <property type="entry name" value="RING/U-box"/>
    <property type="match status" value="1"/>
</dbReference>
<dbReference type="eggNOG" id="ENOG502RZA9">
    <property type="taxonomic scope" value="Eukaryota"/>
</dbReference>
<accession>D2VD94</accession>
<dbReference type="CDD" id="cd16494">
    <property type="entry name" value="RING-CH-C4HC3_ZSWM2"/>
    <property type="match status" value="1"/>
</dbReference>
<organism evidence="6">
    <name type="scientific">Naegleria gruberi</name>
    <name type="common">Amoeba</name>
    <dbReference type="NCBI Taxonomy" id="5762"/>
    <lineage>
        <taxon>Eukaryota</taxon>
        <taxon>Discoba</taxon>
        <taxon>Heterolobosea</taxon>
        <taxon>Tetramitia</taxon>
        <taxon>Eutetramitia</taxon>
        <taxon>Vahlkampfiidae</taxon>
        <taxon>Naegleria</taxon>
    </lineage>
</organism>
<dbReference type="PANTHER" id="PTHR21540">
    <property type="entry name" value="RING FINGER AND SWIM DOMAIN-CONTAINING PROTEIN 2"/>
    <property type="match status" value="1"/>
</dbReference>
<feature type="compositionally biased region" description="Basic residues" evidence="2">
    <location>
        <begin position="263"/>
        <end position="272"/>
    </location>
</feature>
<evidence type="ECO:0000256" key="2">
    <source>
        <dbReference type="SAM" id="MobiDB-lite"/>
    </source>
</evidence>
<feature type="compositionally biased region" description="Polar residues" evidence="2">
    <location>
        <begin position="124"/>
        <end position="140"/>
    </location>
</feature>
<dbReference type="STRING" id="5762.D2VD94"/>
<proteinExistence type="predicted"/>
<keyword evidence="1 5" id="KW-0862">Zinc</keyword>
<feature type="region of interest" description="Disordered" evidence="2">
    <location>
        <begin position="220"/>
        <end position="306"/>
    </location>
</feature>
<gene>
    <name evidence="5" type="ORF">NAEGRDRAFT_79483</name>
</gene>
<dbReference type="GeneID" id="8850327"/>
<dbReference type="PROSITE" id="PS50966">
    <property type="entry name" value="ZF_SWIM"/>
    <property type="match status" value="1"/>
</dbReference>
<keyword evidence="6" id="KW-1185">Reference proteome</keyword>
<feature type="region of interest" description="Disordered" evidence="2">
    <location>
        <begin position="1"/>
        <end position="77"/>
    </location>
</feature>
<dbReference type="PROSITE" id="PS50089">
    <property type="entry name" value="ZF_RING_2"/>
    <property type="match status" value="1"/>
</dbReference>
<dbReference type="GO" id="GO:0061630">
    <property type="term" value="F:ubiquitin protein ligase activity"/>
    <property type="evidence" value="ECO:0007669"/>
    <property type="project" value="InterPro"/>
</dbReference>
<dbReference type="InterPro" id="IPR001841">
    <property type="entry name" value="Znf_RING"/>
</dbReference>
<dbReference type="VEuPathDB" id="AmoebaDB:NAEGRDRAFT_79483"/>
<dbReference type="KEGG" id="ngr:NAEGRDRAFT_79483"/>
<feature type="compositionally biased region" description="Polar residues" evidence="2">
    <location>
        <begin position="275"/>
        <end position="299"/>
    </location>
</feature>
<dbReference type="InterPro" id="IPR013083">
    <property type="entry name" value="Znf_RING/FYVE/PHD"/>
</dbReference>
<dbReference type="EMBL" id="GG738864">
    <property type="protein sequence ID" value="EFC45193.1"/>
    <property type="molecule type" value="Genomic_DNA"/>
</dbReference>